<evidence type="ECO:0000313" key="2">
    <source>
        <dbReference type="EMBL" id="PNR48447.1"/>
    </source>
</evidence>
<keyword evidence="1" id="KW-0732">Signal</keyword>
<accession>A0A2K1K3U8</accession>
<evidence type="ECO:0000313" key="4">
    <source>
        <dbReference type="Proteomes" id="UP000006727"/>
    </source>
</evidence>
<reference evidence="2 4" key="1">
    <citation type="journal article" date="2008" name="Science">
        <title>The Physcomitrella genome reveals evolutionary insights into the conquest of land by plants.</title>
        <authorList>
            <person name="Rensing S."/>
            <person name="Lang D."/>
            <person name="Zimmer A."/>
            <person name="Terry A."/>
            <person name="Salamov A."/>
            <person name="Shapiro H."/>
            <person name="Nishiyama T."/>
            <person name="Perroud P.-F."/>
            <person name="Lindquist E."/>
            <person name="Kamisugi Y."/>
            <person name="Tanahashi T."/>
            <person name="Sakakibara K."/>
            <person name="Fujita T."/>
            <person name="Oishi K."/>
            <person name="Shin-I T."/>
            <person name="Kuroki Y."/>
            <person name="Toyoda A."/>
            <person name="Suzuki Y."/>
            <person name="Hashimoto A."/>
            <person name="Yamaguchi K."/>
            <person name="Sugano A."/>
            <person name="Kohara Y."/>
            <person name="Fujiyama A."/>
            <person name="Anterola A."/>
            <person name="Aoki S."/>
            <person name="Ashton N."/>
            <person name="Barbazuk W.B."/>
            <person name="Barker E."/>
            <person name="Bennetzen J."/>
            <person name="Bezanilla M."/>
            <person name="Blankenship R."/>
            <person name="Cho S.H."/>
            <person name="Dutcher S."/>
            <person name="Estelle M."/>
            <person name="Fawcett J.A."/>
            <person name="Gundlach H."/>
            <person name="Hanada K."/>
            <person name="Heyl A."/>
            <person name="Hicks K.A."/>
            <person name="Hugh J."/>
            <person name="Lohr M."/>
            <person name="Mayer K."/>
            <person name="Melkozernov A."/>
            <person name="Murata T."/>
            <person name="Nelson D."/>
            <person name="Pils B."/>
            <person name="Prigge M."/>
            <person name="Reiss B."/>
            <person name="Renner T."/>
            <person name="Rombauts S."/>
            <person name="Rushton P."/>
            <person name="Sanderfoot A."/>
            <person name="Schween G."/>
            <person name="Shiu S.-H."/>
            <person name="Stueber K."/>
            <person name="Theodoulou F.L."/>
            <person name="Tu H."/>
            <person name="Van de Peer Y."/>
            <person name="Verrier P.J."/>
            <person name="Waters E."/>
            <person name="Wood A."/>
            <person name="Yang L."/>
            <person name="Cove D."/>
            <person name="Cuming A."/>
            <person name="Hasebe M."/>
            <person name="Lucas S."/>
            <person name="Mishler D.B."/>
            <person name="Reski R."/>
            <person name="Grigoriev I."/>
            <person name="Quatrano R.S."/>
            <person name="Boore J.L."/>
        </authorList>
    </citation>
    <scope>NUCLEOTIDE SEQUENCE [LARGE SCALE GENOMIC DNA]</scope>
    <source>
        <strain evidence="3 4">cv. Gransden 2004</strain>
    </source>
</reference>
<dbReference type="AlphaFoldDB" id="A0A2K1K3U8"/>
<evidence type="ECO:0000313" key="3">
    <source>
        <dbReference type="EnsemblPlants" id="PAC:32911272.CDS.1"/>
    </source>
</evidence>
<reference evidence="3" key="3">
    <citation type="submission" date="2020-12" db="UniProtKB">
        <authorList>
            <consortium name="EnsemblPlants"/>
        </authorList>
    </citation>
    <scope>IDENTIFICATION</scope>
</reference>
<organism evidence="2">
    <name type="scientific">Physcomitrium patens</name>
    <name type="common">Spreading-leaved earth moss</name>
    <name type="synonym">Physcomitrella patens</name>
    <dbReference type="NCBI Taxonomy" id="3218"/>
    <lineage>
        <taxon>Eukaryota</taxon>
        <taxon>Viridiplantae</taxon>
        <taxon>Streptophyta</taxon>
        <taxon>Embryophyta</taxon>
        <taxon>Bryophyta</taxon>
        <taxon>Bryophytina</taxon>
        <taxon>Bryopsida</taxon>
        <taxon>Funariidae</taxon>
        <taxon>Funariales</taxon>
        <taxon>Funariaceae</taxon>
        <taxon>Physcomitrium</taxon>
    </lineage>
</organism>
<dbReference type="InParanoid" id="A0A2K1K3U8"/>
<evidence type="ECO:0000256" key="1">
    <source>
        <dbReference type="SAM" id="SignalP"/>
    </source>
</evidence>
<reference evidence="2 4" key="2">
    <citation type="journal article" date="2018" name="Plant J.">
        <title>The Physcomitrella patens chromosome-scale assembly reveals moss genome structure and evolution.</title>
        <authorList>
            <person name="Lang D."/>
            <person name="Ullrich K.K."/>
            <person name="Murat F."/>
            <person name="Fuchs J."/>
            <person name="Jenkins J."/>
            <person name="Haas F.B."/>
            <person name="Piednoel M."/>
            <person name="Gundlach H."/>
            <person name="Van Bel M."/>
            <person name="Meyberg R."/>
            <person name="Vives C."/>
            <person name="Morata J."/>
            <person name="Symeonidi A."/>
            <person name="Hiss M."/>
            <person name="Muchero W."/>
            <person name="Kamisugi Y."/>
            <person name="Saleh O."/>
            <person name="Blanc G."/>
            <person name="Decker E.L."/>
            <person name="van Gessel N."/>
            <person name="Grimwood J."/>
            <person name="Hayes R.D."/>
            <person name="Graham S.W."/>
            <person name="Gunter L.E."/>
            <person name="McDaniel S.F."/>
            <person name="Hoernstein S.N.W."/>
            <person name="Larsson A."/>
            <person name="Li F.W."/>
            <person name="Perroud P.F."/>
            <person name="Phillips J."/>
            <person name="Ranjan P."/>
            <person name="Rokshar D.S."/>
            <person name="Rothfels C.J."/>
            <person name="Schneider L."/>
            <person name="Shu S."/>
            <person name="Stevenson D.W."/>
            <person name="Thummler F."/>
            <person name="Tillich M."/>
            <person name="Villarreal Aguilar J.C."/>
            <person name="Widiez T."/>
            <person name="Wong G.K."/>
            <person name="Wymore A."/>
            <person name="Zhang Y."/>
            <person name="Zimmer A.D."/>
            <person name="Quatrano R.S."/>
            <person name="Mayer K.F.X."/>
            <person name="Goodstein D."/>
            <person name="Casacuberta J.M."/>
            <person name="Vandepoele K."/>
            <person name="Reski R."/>
            <person name="Cuming A.C."/>
            <person name="Tuskan G.A."/>
            <person name="Maumus F."/>
            <person name="Salse J."/>
            <person name="Schmutz J."/>
            <person name="Rensing S.A."/>
        </authorList>
    </citation>
    <scope>NUCLEOTIDE SEQUENCE [LARGE SCALE GENOMIC DNA]</scope>
    <source>
        <strain evidence="3 4">cv. Gransden 2004</strain>
    </source>
</reference>
<sequence length="82" mass="9363">MPPLRWRISVVELLLVFPLSDLNAQLFLPLLWLNPGFGNWFRGRHWVSLLVKFEPRGMCMTVFAPAAAERDSPTDPLLGTGW</sequence>
<proteinExistence type="predicted"/>
<evidence type="ECO:0008006" key="5">
    <source>
        <dbReference type="Google" id="ProtNLM"/>
    </source>
</evidence>
<dbReference type="Gramene" id="Pp3c9_19449V3.1">
    <property type="protein sequence ID" value="PAC:32911272.CDS.1"/>
    <property type="gene ID" value="Pp3c9_19449"/>
</dbReference>
<protein>
    <recommendedName>
        <fullName evidence="5">Secreted protein</fullName>
    </recommendedName>
</protein>
<dbReference type="Proteomes" id="UP000006727">
    <property type="component" value="Chromosome 9"/>
</dbReference>
<feature type="signal peptide" evidence="1">
    <location>
        <begin position="1"/>
        <end position="24"/>
    </location>
</feature>
<dbReference type="EMBL" id="ABEU02000009">
    <property type="protein sequence ID" value="PNR48447.1"/>
    <property type="molecule type" value="Genomic_DNA"/>
</dbReference>
<gene>
    <name evidence="2" type="ORF">PHYPA_012923</name>
</gene>
<feature type="chain" id="PRO_5036042980" description="Secreted protein" evidence="1">
    <location>
        <begin position="25"/>
        <end position="82"/>
    </location>
</feature>
<dbReference type="EnsemblPlants" id="Pp3c9_19449V3.1">
    <property type="protein sequence ID" value="PAC:32911272.CDS.1"/>
    <property type="gene ID" value="Pp3c9_19449"/>
</dbReference>
<keyword evidence="4" id="KW-1185">Reference proteome</keyword>
<name>A0A2K1K3U8_PHYPA</name>